<gene>
    <name evidence="1" type="ORF">GCWU000342_01795</name>
</gene>
<evidence type="ECO:0000313" key="2">
    <source>
        <dbReference type="Proteomes" id="UP000003494"/>
    </source>
</evidence>
<proteinExistence type="predicted"/>
<reference evidence="1" key="1">
    <citation type="submission" date="2009-04" db="EMBL/GenBank/DDBJ databases">
        <authorList>
            <person name="Weinstock G."/>
            <person name="Sodergren E."/>
            <person name="Clifton S."/>
            <person name="Fulton L."/>
            <person name="Fulton B."/>
            <person name="Courtney L."/>
            <person name="Fronick C."/>
            <person name="Harrison M."/>
            <person name="Strong C."/>
            <person name="Farmer C."/>
            <person name="Delahaunty K."/>
            <person name="Markovic C."/>
            <person name="Hall O."/>
            <person name="Minx P."/>
            <person name="Tomlinson C."/>
            <person name="Mitreva M."/>
            <person name="Nelson J."/>
            <person name="Hou S."/>
            <person name="Wollam A."/>
            <person name="Pepin K.H."/>
            <person name="Johnson M."/>
            <person name="Bhonagiri V."/>
            <person name="Nash W.E."/>
            <person name="Warren W."/>
            <person name="Chinwalla A."/>
            <person name="Mardis E.R."/>
            <person name="Wilson R.K."/>
        </authorList>
    </citation>
    <scope>NUCLEOTIDE SEQUENCE [LARGE SCALE GENOMIC DNA]</scope>
    <source>
        <strain evidence="1">DSM 14600</strain>
    </source>
</reference>
<dbReference type="Proteomes" id="UP000003494">
    <property type="component" value="Unassembled WGS sequence"/>
</dbReference>
<keyword evidence="2" id="KW-1185">Reference proteome</keyword>
<name>C4GCV1_9FIRM</name>
<sequence>MEMADGAIRIVEKYAMADMKGKIEIILDNYPNFLEIMDSFEESLKYLILNDRRAARRRSMGILE</sequence>
<accession>C4GCV1</accession>
<dbReference type="EMBL" id="ACIP02000004">
    <property type="protein sequence ID" value="EEP27801.1"/>
    <property type="molecule type" value="Genomic_DNA"/>
</dbReference>
<dbReference type="STRING" id="626523.GCWU000342_01795"/>
<dbReference type="AlphaFoldDB" id="C4GCV1"/>
<evidence type="ECO:0000313" key="1">
    <source>
        <dbReference type="EMBL" id="EEP27801.1"/>
    </source>
</evidence>
<comment type="caution">
    <text evidence="1">The sequence shown here is derived from an EMBL/GenBank/DDBJ whole genome shotgun (WGS) entry which is preliminary data.</text>
</comment>
<protein>
    <submittedName>
        <fullName evidence="1">Uncharacterized protein</fullName>
    </submittedName>
</protein>
<organism evidence="1 2">
    <name type="scientific">Shuttleworthella satelles DSM 14600</name>
    <dbReference type="NCBI Taxonomy" id="626523"/>
    <lineage>
        <taxon>Bacteria</taxon>
        <taxon>Bacillati</taxon>
        <taxon>Bacillota</taxon>
        <taxon>Clostridia</taxon>
        <taxon>Lachnospirales</taxon>
        <taxon>Lachnospiraceae</taxon>
        <taxon>Shuttleworthella</taxon>
    </lineage>
</organism>
<dbReference type="HOGENOM" id="CLU_2865387_0_0_9"/>